<dbReference type="EMBL" id="KN847550">
    <property type="protein sequence ID" value="KIW02213.1"/>
    <property type="molecule type" value="Genomic_DNA"/>
</dbReference>
<dbReference type="HOGENOM" id="CLU_2028504_0_0_1"/>
<name>A0A0D2A643_9PEZI</name>
<evidence type="ECO:0000313" key="2">
    <source>
        <dbReference type="Proteomes" id="UP000053259"/>
    </source>
</evidence>
<dbReference type="Proteomes" id="UP000053259">
    <property type="component" value="Unassembled WGS sequence"/>
</dbReference>
<organism evidence="1 2">
    <name type="scientific">Verruconis gallopava</name>
    <dbReference type="NCBI Taxonomy" id="253628"/>
    <lineage>
        <taxon>Eukaryota</taxon>
        <taxon>Fungi</taxon>
        <taxon>Dikarya</taxon>
        <taxon>Ascomycota</taxon>
        <taxon>Pezizomycotina</taxon>
        <taxon>Dothideomycetes</taxon>
        <taxon>Pleosporomycetidae</taxon>
        <taxon>Venturiales</taxon>
        <taxon>Sympoventuriaceae</taxon>
        <taxon>Verruconis</taxon>
    </lineage>
</organism>
<dbReference type="VEuPathDB" id="FungiDB:PV09_06368"/>
<sequence>MSEHITPGHSFKAVIRRCKSQKNKHAFFFERATRAVVAPRPRMLFAWSSNLADDGQARAVWTPADSVSPPANVGEPVRESFDGHFTESAGCVAKSGVLVEPAAGDTRQQWTQQRRWKCPISL</sequence>
<reference evidence="1 2" key="1">
    <citation type="submission" date="2015-01" db="EMBL/GenBank/DDBJ databases">
        <title>The Genome Sequence of Ochroconis gallopava CBS43764.</title>
        <authorList>
            <consortium name="The Broad Institute Genomics Platform"/>
            <person name="Cuomo C."/>
            <person name="de Hoog S."/>
            <person name="Gorbushina A."/>
            <person name="Stielow B."/>
            <person name="Teixiera M."/>
            <person name="Abouelleil A."/>
            <person name="Chapman S.B."/>
            <person name="Priest M."/>
            <person name="Young S.K."/>
            <person name="Wortman J."/>
            <person name="Nusbaum C."/>
            <person name="Birren B."/>
        </authorList>
    </citation>
    <scope>NUCLEOTIDE SEQUENCE [LARGE SCALE GENOMIC DNA]</scope>
    <source>
        <strain evidence="1 2">CBS 43764</strain>
    </source>
</reference>
<dbReference type="RefSeq" id="XP_016212082.1">
    <property type="nucleotide sequence ID" value="XM_016360000.1"/>
</dbReference>
<gene>
    <name evidence="1" type="ORF">PV09_06368</name>
</gene>
<dbReference type="AlphaFoldDB" id="A0A0D2A643"/>
<dbReference type="GeneID" id="27314341"/>
<accession>A0A0D2A643</accession>
<evidence type="ECO:0000313" key="1">
    <source>
        <dbReference type="EMBL" id="KIW02213.1"/>
    </source>
</evidence>
<proteinExistence type="predicted"/>
<dbReference type="InParanoid" id="A0A0D2A643"/>
<protein>
    <submittedName>
        <fullName evidence="1">Uncharacterized protein</fullName>
    </submittedName>
</protein>
<keyword evidence="2" id="KW-1185">Reference proteome</keyword>